<accession>A0A833VIN1</accession>
<keyword evidence="2" id="KW-1185">Reference proteome</keyword>
<evidence type="ECO:0000313" key="1">
    <source>
        <dbReference type="EMBL" id="KAF3339626.1"/>
    </source>
</evidence>
<organism evidence="1 2">
    <name type="scientific">Carex littledalei</name>
    <dbReference type="NCBI Taxonomy" id="544730"/>
    <lineage>
        <taxon>Eukaryota</taxon>
        <taxon>Viridiplantae</taxon>
        <taxon>Streptophyta</taxon>
        <taxon>Embryophyta</taxon>
        <taxon>Tracheophyta</taxon>
        <taxon>Spermatophyta</taxon>
        <taxon>Magnoliopsida</taxon>
        <taxon>Liliopsida</taxon>
        <taxon>Poales</taxon>
        <taxon>Cyperaceae</taxon>
        <taxon>Cyperoideae</taxon>
        <taxon>Cariceae</taxon>
        <taxon>Carex</taxon>
        <taxon>Carex subgen. Euthyceras</taxon>
    </lineage>
</organism>
<sequence>MGGLGNEVRELGNDTMNFIKNCTYIEPFNLAELAANEVYFDYYYGTVMPSRGKRRCARNVDDGSTSMDVKEEKIDKKDALGGDNEDGVELQDLVQIARKKSTLVQ</sequence>
<protein>
    <submittedName>
        <fullName evidence="1">Uncharacterized protein</fullName>
    </submittedName>
</protein>
<evidence type="ECO:0000313" key="2">
    <source>
        <dbReference type="Proteomes" id="UP000623129"/>
    </source>
</evidence>
<gene>
    <name evidence="1" type="ORF">FCM35_KLT15397</name>
</gene>
<dbReference type="EMBL" id="SWLB01000003">
    <property type="protein sequence ID" value="KAF3339626.1"/>
    <property type="molecule type" value="Genomic_DNA"/>
</dbReference>
<comment type="caution">
    <text evidence="1">The sequence shown here is derived from an EMBL/GenBank/DDBJ whole genome shotgun (WGS) entry which is preliminary data.</text>
</comment>
<name>A0A833VIN1_9POAL</name>
<proteinExistence type="predicted"/>
<reference evidence="1" key="1">
    <citation type="submission" date="2020-01" db="EMBL/GenBank/DDBJ databases">
        <title>Genome sequence of Kobresia littledalei, the first chromosome-level genome in the family Cyperaceae.</title>
        <authorList>
            <person name="Qu G."/>
        </authorList>
    </citation>
    <scope>NUCLEOTIDE SEQUENCE</scope>
    <source>
        <strain evidence="1">C.B.Clarke</strain>
        <tissue evidence="1">Leaf</tissue>
    </source>
</reference>
<dbReference type="AlphaFoldDB" id="A0A833VIN1"/>
<dbReference type="Proteomes" id="UP000623129">
    <property type="component" value="Unassembled WGS sequence"/>
</dbReference>